<name>A0A485LLC4_9STRA</name>
<accession>A0A485LLC4</accession>
<sequence length="131" mass="15318">MARIAADLTPAVRHAATDSFDEDFKTLVKQTLNDPTLLSPRGAYLDDDLDDLMVSFHLARLVNDDEGLTYCSQPIEIDWNRRRTHSLDELDARDMHMRRKEQQHANEFTDDEWRDDDELTSDDEFMFALEL</sequence>
<keyword evidence="3" id="KW-1185">Reference proteome</keyword>
<gene>
    <name evidence="2" type="primary">Aste57867_22695</name>
    <name evidence="1" type="ORF">As57867_022625</name>
    <name evidence="2" type="ORF">ASTE57867_22695</name>
</gene>
<evidence type="ECO:0000313" key="3">
    <source>
        <dbReference type="Proteomes" id="UP000332933"/>
    </source>
</evidence>
<dbReference type="EMBL" id="CAADRA010007166">
    <property type="protein sequence ID" value="VFT99349.1"/>
    <property type="molecule type" value="Genomic_DNA"/>
</dbReference>
<protein>
    <submittedName>
        <fullName evidence="2">Aste57867_22695 protein</fullName>
    </submittedName>
</protein>
<dbReference type="AlphaFoldDB" id="A0A485LLC4"/>
<evidence type="ECO:0000313" key="2">
    <source>
        <dbReference type="EMBL" id="VFT99349.1"/>
    </source>
</evidence>
<reference evidence="2 3" key="1">
    <citation type="submission" date="2019-03" db="EMBL/GenBank/DDBJ databases">
        <authorList>
            <person name="Gaulin E."/>
            <person name="Dumas B."/>
        </authorList>
    </citation>
    <scope>NUCLEOTIDE SEQUENCE [LARGE SCALE GENOMIC DNA]</scope>
    <source>
        <strain evidence="2">CBS 568.67</strain>
    </source>
</reference>
<reference evidence="1" key="2">
    <citation type="submission" date="2019-06" db="EMBL/GenBank/DDBJ databases">
        <title>Genomics analysis of Aphanomyces spp. identifies a new class of oomycete effector associated with host adaptation.</title>
        <authorList>
            <person name="Gaulin E."/>
        </authorList>
    </citation>
    <scope>NUCLEOTIDE SEQUENCE</scope>
    <source>
        <strain evidence="1">CBS 578.67</strain>
    </source>
</reference>
<dbReference type="EMBL" id="VJMH01007140">
    <property type="protein sequence ID" value="KAF0685429.1"/>
    <property type="molecule type" value="Genomic_DNA"/>
</dbReference>
<organism evidence="2 3">
    <name type="scientific">Aphanomyces stellatus</name>
    <dbReference type="NCBI Taxonomy" id="120398"/>
    <lineage>
        <taxon>Eukaryota</taxon>
        <taxon>Sar</taxon>
        <taxon>Stramenopiles</taxon>
        <taxon>Oomycota</taxon>
        <taxon>Saprolegniomycetes</taxon>
        <taxon>Saprolegniales</taxon>
        <taxon>Verrucalvaceae</taxon>
        <taxon>Aphanomyces</taxon>
    </lineage>
</organism>
<dbReference type="Proteomes" id="UP000332933">
    <property type="component" value="Unassembled WGS sequence"/>
</dbReference>
<proteinExistence type="predicted"/>
<dbReference type="OrthoDB" id="79545at2759"/>
<evidence type="ECO:0000313" key="1">
    <source>
        <dbReference type="EMBL" id="KAF0685429.1"/>
    </source>
</evidence>